<protein>
    <submittedName>
        <fullName evidence="1">Uncharacterized protein</fullName>
    </submittedName>
</protein>
<dbReference type="EMBL" id="GBXM01064518">
    <property type="protein sequence ID" value="JAH44059.1"/>
    <property type="molecule type" value="Transcribed_RNA"/>
</dbReference>
<name>A0A0E9SRR7_ANGAN</name>
<sequence length="55" mass="6517">MEYRALEIENQPCSMSEFNRSLFSSSSSNWSMKRRRHSSKRCEASFICTPILQLR</sequence>
<organism evidence="1">
    <name type="scientific">Anguilla anguilla</name>
    <name type="common">European freshwater eel</name>
    <name type="synonym">Muraena anguilla</name>
    <dbReference type="NCBI Taxonomy" id="7936"/>
    <lineage>
        <taxon>Eukaryota</taxon>
        <taxon>Metazoa</taxon>
        <taxon>Chordata</taxon>
        <taxon>Craniata</taxon>
        <taxon>Vertebrata</taxon>
        <taxon>Euteleostomi</taxon>
        <taxon>Actinopterygii</taxon>
        <taxon>Neopterygii</taxon>
        <taxon>Teleostei</taxon>
        <taxon>Anguilliformes</taxon>
        <taxon>Anguillidae</taxon>
        <taxon>Anguilla</taxon>
    </lineage>
</organism>
<reference evidence="1" key="2">
    <citation type="journal article" date="2015" name="Fish Shellfish Immunol.">
        <title>Early steps in the European eel (Anguilla anguilla)-Vibrio vulnificus interaction in the gills: Role of the RtxA13 toxin.</title>
        <authorList>
            <person name="Callol A."/>
            <person name="Pajuelo D."/>
            <person name="Ebbesson L."/>
            <person name="Teles M."/>
            <person name="MacKenzie S."/>
            <person name="Amaro C."/>
        </authorList>
    </citation>
    <scope>NUCLEOTIDE SEQUENCE</scope>
</reference>
<dbReference type="AlphaFoldDB" id="A0A0E9SRR7"/>
<accession>A0A0E9SRR7</accession>
<proteinExistence type="predicted"/>
<evidence type="ECO:0000313" key="1">
    <source>
        <dbReference type="EMBL" id="JAH44059.1"/>
    </source>
</evidence>
<reference evidence="1" key="1">
    <citation type="submission" date="2014-11" db="EMBL/GenBank/DDBJ databases">
        <authorList>
            <person name="Amaro Gonzalez C."/>
        </authorList>
    </citation>
    <scope>NUCLEOTIDE SEQUENCE</scope>
</reference>